<dbReference type="PROSITE" id="PS51141">
    <property type="entry name" value="ZF_SBP"/>
    <property type="match status" value="1"/>
</dbReference>
<evidence type="ECO:0000313" key="8">
    <source>
        <dbReference type="Proteomes" id="UP000092600"/>
    </source>
</evidence>
<evidence type="ECO:0000256" key="1">
    <source>
        <dbReference type="ARBA" id="ARBA00022723"/>
    </source>
</evidence>
<comment type="caution">
    <text evidence="7">The sequence shown here is derived from an EMBL/GenBank/DDBJ whole genome shotgun (WGS) entry which is preliminary data.</text>
</comment>
<keyword evidence="3" id="KW-0862">Zinc</keyword>
<protein>
    <submittedName>
        <fullName evidence="7">Squamosa promoter-binding-like protein 8</fullName>
    </submittedName>
</protein>
<dbReference type="GO" id="GO:0005634">
    <property type="term" value="C:nucleus"/>
    <property type="evidence" value="ECO:0007669"/>
    <property type="project" value="InterPro"/>
</dbReference>
<evidence type="ECO:0000256" key="3">
    <source>
        <dbReference type="ARBA" id="ARBA00022833"/>
    </source>
</evidence>
<sequence>MMNVPDSAESFVPSIITLAGMEETTMQRDHHHQLWPLEASTQQISSNSIAPLSNSIIAAPHTPDLQFQPYSQYLHEYPQFQQSNFQLYYPPQPSISDYNFTGLARPVEDHVSIAPTPQLGLGLNLGYGSYLSSRDVLFRSRWGYPFAHHQPPRCQADGCRADLSRAKRYHRRHKVCEFHAKAAMVVINGGLQQRFCQQCSSLEKMLLRSLSMRFPSPKRKLQKNLLTVVCSKPMPDHSYIFRPSANLIRFHSLEEFDDNKKSCRKRLADHNRRRRKLKPASSAAGTASPAGATTQKRKLANKTVTKSTNTKACIGSASTSFPVNSTTEGQQQQQQLQQPNREIQLKNGPSLSLGGVEEVNKAGAFITASASQGHFSNQGSSPLFHATNYNIYSEGNVSSVQQQLENQLPSSRDHQAPSLNCYLAHQSVSCCSSSEASRHSQSTTDQGVHSNLSSYQHQNNILQLRQAMLELDFL</sequence>
<dbReference type="InterPro" id="IPR044817">
    <property type="entry name" value="SBP-like"/>
</dbReference>
<dbReference type="PANTHER" id="PTHR31251">
    <property type="entry name" value="SQUAMOSA PROMOTER-BINDING-LIKE PROTEIN 4"/>
    <property type="match status" value="1"/>
</dbReference>
<name>A0A199UG90_ANACO</name>
<dbReference type="GO" id="GO:0008270">
    <property type="term" value="F:zinc ion binding"/>
    <property type="evidence" value="ECO:0007669"/>
    <property type="project" value="UniProtKB-KW"/>
</dbReference>
<dbReference type="AlphaFoldDB" id="A0A199UG90"/>
<evidence type="ECO:0000259" key="6">
    <source>
        <dbReference type="PROSITE" id="PS51141"/>
    </source>
</evidence>
<proteinExistence type="predicted"/>
<gene>
    <name evidence="7" type="ORF">ACMD2_26816</name>
</gene>
<evidence type="ECO:0000313" key="7">
    <source>
        <dbReference type="EMBL" id="OAY63887.1"/>
    </source>
</evidence>
<dbReference type="PANTHER" id="PTHR31251:SF169">
    <property type="entry name" value="SQUAMOSA PROMOTER-BINDING-LIKE PROTEIN 8"/>
    <property type="match status" value="1"/>
</dbReference>
<dbReference type="Pfam" id="PF03110">
    <property type="entry name" value="SBP"/>
    <property type="match status" value="2"/>
</dbReference>
<keyword evidence="1" id="KW-0479">Metal-binding</keyword>
<feature type="domain" description="SBP-type" evidence="6">
    <location>
        <begin position="151"/>
        <end position="277"/>
    </location>
</feature>
<accession>A0A199UG90</accession>
<dbReference type="InterPro" id="IPR004333">
    <property type="entry name" value="SBP_dom"/>
</dbReference>
<feature type="region of interest" description="Disordered" evidence="5">
    <location>
        <begin position="269"/>
        <end position="339"/>
    </location>
</feature>
<organism evidence="7 8">
    <name type="scientific">Ananas comosus</name>
    <name type="common">Pineapple</name>
    <name type="synonym">Ananas ananas</name>
    <dbReference type="NCBI Taxonomy" id="4615"/>
    <lineage>
        <taxon>Eukaryota</taxon>
        <taxon>Viridiplantae</taxon>
        <taxon>Streptophyta</taxon>
        <taxon>Embryophyta</taxon>
        <taxon>Tracheophyta</taxon>
        <taxon>Spermatophyta</taxon>
        <taxon>Magnoliopsida</taxon>
        <taxon>Liliopsida</taxon>
        <taxon>Poales</taxon>
        <taxon>Bromeliaceae</taxon>
        <taxon>Bromelioideae</taxon>
        <taxon>Ananas</taxon>
    </lineage>
</organism>
<dbReference type="Gene3D" id="4.10.1100.10">
    <property type="entry name" value="Transcription factor, SBP-box domain"/>
    <property type="match status" value="1"/>
</dbReference>
<evidence type="ECO:0000256" key="5">
    <source>
        <dbReference type="SAM" id="MobiDB-lite"/>
    </source>
</evidence>
<dbReference type="InterPro" id="IPR036893">
    <property type="entry name" value="SBP_sf"/>
</dbReference>
<feature type="compositionally biased region" description="Low complexity" evidence="5">
    <location>
        <begin position="279"/>
        <end position="294"/>
    </location>
</feature>
<feature type="compositionally biased region" description="Polar residues" evidence="5">
    <location>
        <begin position="302"/>
        <end position="329"/>
    </location>
</feature>
<dbReference type="SUPFAM" id="SSF103612">
    <property type="entry name" value="SBT domain"/>
    <property type="match status" value="2"/>
</dbReference>
<dbReference type="Proteomes" id="UP000092600">
    <property type="component" value="Unassembled WGS sequence"/>
</dbReference>
<keyword evidence="2 4" id="KW-0863">Zinc-finger</keyword>
<dbReference type="EMBL" id="LSRQ01008302">
    <property type="protein sequence ID" value="OAY63887.1"/>
    <property type="molecule type" value="Genomic_DNA"/>
</dbReference>
<dbReference type="STRING" id="4615.A0A199UG90"/>
<evidence type="ECO:0000256" key="2">
    <source>
        <dbReference type="ARBA" id="ARBA00022771"/>
    </source>
</evidence>
<reference evidence="7 8" key="1">
    <citation type="journal article" date="2016" name="DNA Res.">
        <title>The draft genome of MD-2 pineapple using hybrid error correction of long reads.</title>
        <authorList>
            <person name="Redwan R.M."/>
            <person name="Saidin A."/>
            <person name="Kumar S.V."/>
        </authorList>
    </citation>
    <scope>NUCLEOTIDE SEQUENCE [LARGE SCALE GENOMIC DNA]</scope>
    <source>
        <strain evidence="8">cv. MD2</strain>
        <tissue evidence="7">Leaf</tissue>
    </source>
</reference>
<evidence type="ECO:0000256" key="4">
    <source>
        <dbReference type="PROSITE-ProRule" id="PRU00470"/>
    </source>
</evidence>
<dbReference type="GO" id="GO:0003677">
    <property type="term" value="F:DNA binding"/>
    <property type="evidence" value="ECO:0007669"/>
    <property type="project" value="InterPro"/>
</dbReference>